<comment type="similarity">
    <text evidence="2 5">Belongs to the CDP-alcohol phosphatidyltransferase class-I family.</text>
</comment>
<feature type="transmembrane region" description="Helical" evidence="6">
    <location>
        <begin position="324"/>
        <end position="345"/>
    </location>
</feature>
<keyword evidence="4 6" id="KW-0472">Membrane</keyword>
<dbReference type="PROSITE" id="PS00379">
    <property type="entry name" value="CDP_ALCOHOL_P_TRANSF"/>
    <property type="match status" value="1"/>
</dbReference>
<dbReference type="InterPro" id="IPR000462">
    <property type="entry name" value="CDP-OH_P_trans"/>
</dbReference>
<dbReference type="PIRSF" id="PIRSF015665">
    <property type="entry name" value="CHOPT"/>
    <property type="match status" value="1"/>
</dbReference>
<evidence type="ECO:0000313" key="8">
    <source>
        <dbReference type="Proteomes" id="UP001362899"/>
    </source>
</evidence>
<feature type="transmembrane region" description="Helical" evidence="6">
    <location>
        <begin position="264"/>
        <end position="286"/>
    </location>
</feature>
<evidence type="ECO:0000256" key="2">
    <source>
        <dbReference type="ARBA" id="ARBA00010441"/>
    </source>
</evidence>
<accession>A0AAV5RHN8</accession>
<dbReference type="Proteomes" id="UP001362899">
    <property type="component" value="Unassembled WGS sequence"/>
</dbReference>
<keyword evidence="6" id="KW-1133">Transmembrane helix</keyword>
<reference evidence="7 8" key="1">
    <citation type="journal article" date="2023" name="Elife">
        <title>Identification of key yeast species and microbe-microbe interactions impacting larval growth of Drosophila in the wild.</title>
        <authorList>
            <person name="Mure A."/>
            <person name="Sugiura Y."/>
            <person name="Maeda R."/>
            <person name="Honda K."/>
            <person name="Sakurai N."/>
            <person name="Takahashi Y."/>
            <person name="Watada M."/>
            <person name="Katoh T."/>
            <person name="Gotoh A."/>
            <person name="Gotoh Y."/>
            <person name="Taniguchi I."/>
            <person name="Nakamura K."/>
            <person name="Hayashi T."/>
            <person name="Katayama T."/>
            <person name="Uemura T."/>
            <person name="Hattori Y."/>
        </authorList>
    </citation>
    <scope>NUCLEOTIDE SEQUENCE [LARGE SCALE GENOMIC DNA]</scope>
    <source>
        <strain evidence="7 8">SB-73</strain>
    </source>
</reference>
<dbReference type="Pfam" id="PF01066">
    <property type="entry name" value="CDP-OH_P_transf"/>
    <property type="match status" value="1"/>
</dbReference>
<evidence type="ECO:0000256" key="4">
    <source>
        <dbReference type="ARBA" id="ARBA00023136"/>
    </source>
</evidence>
<evidence type="ECO:0000256" key="5">
    <source>
        <dbReference type="RuleBase" id="RU003750"/>
    </source>
</evidence>
<name>A0AAV5RHN8_STABA</name>
<dbReference type="GO" id="GO:0016780">
    <property type="term" value="F:phosphotransferase activity, for other substituted phosphate groups"/>
    <property type="evidence" value="ECO:0007669"/>
    <property type="project" value="InterPro"/>
</dbReference>
<dbReference type="GO" id="GO:0016020">
    <property type="term" value="C:membrane"/>
    <property type="evidence" value="ECO:0007669"/>
    <property type="project" value="UniProtKB-SubCell"/>
</dbReference>
<protein>
    <submittedName>
        <fullName evidence="7">Bifunctional diacylglycerol cholinephosphotransferase/ethanolaminephosphotransferase</fullName>
    </submittedName>
</protein>
<dbReference type="GO" id="GO:0008654">
    <property type="term" value="P:phospholipid biosynthetic process"/>
    <property type="evidence" value="ECO:0007669"/>
    <property type="project" value="InterPro"/>
</dbReference>
<comment type="subcellular location">
    <subcellularLocation>
        <location evidence="1">Membrane</location>
    </subcellularLocation>
</comment>
<comment type="caution">
    <text evidence="7">The sequence shown here is derived from an EMBL/GenBank/DDBJ whole genome shotgun (WGS) entry which is preliminary data.</text>
</comment>
<dbReference type="InterPro" id="IPR043130">
    <property type="entry name" value="CDP-OH_PTrfase_TM_dom"/>
</dbReference>
<dbReference type="InterPro" id="IPR048254">
    <property type="entry name" value="CDP_ALCOHOL_P_TRANSF_CS"/>
</dbReference>
<evidence type="ECO:0000256" key="1">
    <source>
        <dbReference type="ARBA" id="ARBA00004370"/>
    </source>
</evidence>
<keyword evidence="3 5" id="KW-0808">Transferase</keyword>
<dbReference type="PANTHER" id="PTHR10414:SF37">
    <property type="entry name" value="BB IN A BOXCAR, ISOFORM C"/>
    <property type="match status" value="1"/>
</dbReference>
<dbReference type="InterPro" id="IPR014472">
    <property type="entry name" value="CHOPT"/>
</dbReference>
<dbReference type="AlphaFoldDB" id="A0AAV5RHN8"/>
<feature type="transmembrane region" description="Helical" evidence="6">
    <location>
        <begin position="241"/>
        <end position="258"/>
    </location>
</feature>
<evidence type="ECO:0000256" key="3">
    <source>
        <dbReference type="ARBA" id="ARBA00022679"/>
    </source>
</evidence>
<feature type="transmembrane region" description="Helical" evidence="6">
    <location>
        <begin position="298"/>
        <end position="318"/>
    </location>
</feature>
<dbReference type="EMBL" id="BTGC01000003">
    <property type="protein sequence ID" value="GMM50910.1"/>
    <property type="molecule type" value="Genomic_DNA"/>
</dbReference>
<gene>
    <name evidence="7" type="ORF">DASB73_018680</name>
</gene>
<organism evidence="7 8">
    <name type="scientific">Starmerella bacillaris</name>
    <name type="common">Yeast</name>
    <name type="synonym">Candida zemplinina</name>
    <dbReference type="NCBI Taxonomy" id="1247836"/>
    <lineage>
        <taxon>Eukaryota</taxon>
        <taxon>Fungi</taxon>
        <taxon>Dikarya</taxon>
        <taxon>Ascomycota</taxon>
        <taxon>Saccharomycotina</taxon>
        <taxon>Dipodascomycetes</taxon>
        <taxon>Dipodascales</taxon>
        <taxon>Trichomonascaceae</taxon>
        <taxon>Starmerella</taxon>
    </lineage>
</organism>
<proteinExistence type="inferred from homology"/>
<keyword evidence="8" id="KW-1185">Reference proteome</keyword>
<evidence type="ECO:0000313" key="7">
    <source>
        <dbReference type="EMBL" id="GMM50910.1"/>
    </source>
</evidence>
<feature type="transmembrane region" description="Helical" evidence="6">
    <location>
        <begin position="50"/>
        <end position="68"/>
    </location>
</feature>
<dbReference type="PANTHER" id="PTHR10414">
    <property type="entry name" value="ETHANOLAMINEPHOSPHOTRANSFERASE"/>
    <property type="match status" value="1"/>
</dbReference>
<dbReference type="Gene3D" id="1.20.120.1760">
    <property type="match status" value="1"/>
</dbReference>
<feature type="transmembrane region" description="Helical" evidence="6">
    <location>
        <begin position="200"/>
        <end position="220"/>
    </location>
</feature>
<evidence type="ECO:0000256" key="6">
    <source>
        <dbReference type="SAM" id="Phobius"/>
    </source>
</evidence>
<feature type="transmembrane region" description="Helical" evidence="6">
    <location>
        <begin position="166"/>
        <end position="188"/>
    </location>
</feature>
<sequence>MGAFLPVSSLKGLDNYKYASEDRSLASKYVLKPFYTRIINVIPKGIAPNLITLSGLGFSIISVIRAWYYNYTGKEASRWDYFLYAFELFMYQTLDALDGLQARRTGTSSPLGELFDHCVDAINTSLETYVFSSMLNVSNEMLLLNQFACCLNFFVSTWEEYHTHKLFLSNFSGPVEGVLSIIFLYILTGIKGQHIWEDKYFNLFCMKDVFSAFSAVGLSYNIYAAIKNVKMLDEAKFKQRIAGSVPYLLSWALLITWAALCWDIIGYVAFMPFYCITSAFTALLVGRIITAHVTSSDFPMYTPIMLVPVIGIISHLILPQHDLYTILIGSGFVMGVYASFVAEIINEITEYLGINCLTIKDKSATNTKTVRETKKTQ</sequence>
<keyword evidence="6" id="KW-0812">Transmembrane</keyword>